<dbReference type="Proteomes" id="UP000298347">
    <property type="component" value="Unassembled WGS sequence"/>
</dbReference>
<dbReference type="OrthoDB" id="2866610at2"/>
<name>A0A4Z0GNM4_9BACL</name>
<keyword evidence="1" id="KW-1133">Transmembrane helix</keyword>
<dbReference type="AlphaFoldDB" id="A0A4Z0GNM4"/>
<dbReference type="Pfam" id="PF14317">
    <property type="entry name" value="YcxB"/>
    <property type="match status" value="1"/>
</dbReference>
<keyword evidence="1" id="KW-0472">Membrane</keyword>
<protein>
    <submittedName>
        <fullName evidence="3">YcxB family protein</fullName>
    </submittedName>
</protein>
<accession>A0A4Z0GNM4</accession>
<comment type="caution">
    <text evidence="3">The sequence shown here is derived from an EMBL/GenBank/DDBJ whole genome shotgun (WGS) entry which is preliminary data.</text>
</comment>
<evidence type="ECO:0000313" key="3">
    <source>
        <dbReference type="EMBL" id="TGA97796.1"/>
    </source>
</evidence>
<evidence type="ECO:0000259" key="2">
    <source>
        <dbReference type="Pfam" id="PF14317"/>
    </source>
</evidence>
<feature type="transmembrane region" description="Helical" evidence="1">
    <location>
        <begin position="27"/>
        <end position="45"/>
    </location>
</feature>
<dbReference type="RefSeq" id="WP_135348728.1">
    <property type="nucleotide sequence ID" value="NZ_SRJD01000011.1"/>
</dbReference>
<evidence type="ECO:0000313" key="4">
    <source>
        <dbReference type="Proteomes" id="UP000298347"/>
    </source>
</evidence>
<feature type="transmembrane region" description="Helical" evidence="1">
    <location>
        <begin position="51"/>
        <end position="76"/>
    </location>
</feature>
<dbReference type="EMBL" id="SRJD01000011">
    <property type="protein sequence ID" value="TGA97796.1"/>
    <property type="molecule type" value="Genomic_DNA"/>
</dbReference>
<reference evidence="3 4" key="1">
    <citation type="journal article" date="2015" name="Int. J. Syst. Evol. Microbiol.">
        <title>Sporolactobacillus shoreae sp. nov. and Sporolactobacillus spathodeae sp. nov., two spore-forming lactic acid bacteria isolated from tree barks in Thailand.</title>
        <authorList>
            <person name="Thamacharoensuk T."/>
            <person name="Kitahara M."/>
            <person name="Ohkuma M."/>
            <person name="Thongchul N."/>
            <person name="Tanasupawat S."/>
        </authorList>
    </citation>
    <scope>NUCLEOTIDE SEQUENCE [LARGE SCALE GENOMIC DNA]</scope>
    <source>
        <strain evidence="3 4">BK92</strain>
    </source>
</reference>
<feature type="domain" description="YcxB-like C-terminal" evidence="2">
    <location>
        <begin position="96"/>
        <end position="152"/>
    </location>
</feature>
<keyword evidence="1" id="KW-0812">Transmembrane</keyword>
<dbReference type="InterPro" id="IPR025588">
    <property type="entry name" value="YcxB-like_C"/>
</dbReference>
<gene>
    <name evidence="3" type="ORF">E4665_10375</name>
</gene>
<keyword evidence="4" id="KW-1185">Reference proteome</keyword>
<proteinExistence type="predicted"/>
<organism evidence="3 4">
    <name type="scientific">Sporolactobacillus shoreae</name>
    <dbReference type="NCBI Taxonomy" id="1465501"/>
    <lineage>
        <taxon>Bacteria</taxon>
        <taxon>Bacillati</taxon>
        <taxon>Bacillota</taxon>
        <taxon>Bacilli</taxon>
        <taxon>Bacillales</taxon>
        <taxon>Sporolactobacillaceae</taxon>
        <taxon>Sporolactobacillus</taxon>
    </lineage>
</organism>
<sequence length="168" mass="19877">MENNDINFIGKLTFKEYRQARSHKMRMIDWIATLLILILGFLIYAKNTPLIASVIISLFYTLVFVVLLQMMLWIIYRIQFKTDPILRNERCFSVQKDGLHVSTKNSEVFYGWDGLRSACDYKNIYLLYVSALRMIMIPKRFFDKEEEIEAFECLLSAHISSEKIKLNK</sequence>
<evidence type="ECO:0000256" key="1">
    <source>
        <dbReference type="SAM" id="Phobius"/>
    </source>
</evidence>